<feature type="domain" description="Immunoglobulin" evidence="3">
    <location>
        <begin position="343"/>
        <end position="446"/>
    </location>
</feature>
<name>A0A5A9NS13_9TELE</name>
<gene>
    <name evidence="4" type="ORF">E1301_Tti022559</name>
</gene>
<keyword evidence="2" id="KW-0732">Signal</keyword>
<dbReference type="InterPro" id="IPR013783">
    <property type="entry name" value="Ig-like_fold"/>
</dbReference>
<feature type="compositionally biased region" description="Polar residues" evidence="1">
    <location>
        <begin position="462"/>
        <end position="473"/>
    </location>
</feature>
<feature type="signal peptide" evidence="2">
    <location>
        <begin position="1"/>
        <end position="16"/>
    </location>
</feature>
<feature type="domain" description="Immunoglobulin" evidence="3">
    <location>
        <begin position="21"/>
        <end position="124"/>
    </location>
</feature>
<dbReference type="SUPFAM" id="SSF48726">
    <property type="entry name" value="Immunoglobulin"/>
    <property type="match status" value="4"/>
</dbReference>
<dbReference type="InterPro" id="IPR013106">
    <property type="entry name" value="Ig_V-set"/>
</dbReference>
<protein>
    <recommendedName>
        <fullName evidence="3">Immunoglobulin domain-containing protein</fullName>
    </recommendedName>
</protein>
<feature type="chain" id="PRO_5022796538" description="Immunoglobulin domain-containing protein" evidence="2">
    <location>
        <begin position="17"/>
        <end position="473"/>
    </location>
</feature>
<feature type="domain" description="Immunoglobulin" evidence="3">
    <location>
        <begin position="239"/>
        <end position="340"/>
    </location>
</feature>
<proteinExistence type="predicted"/>
<dbReference type="AlphaFoldDB" id="A0A5A9NS13"/>
<evidence type="ECO:0000256" key="2">
    <source>
        <dbReference type="SAM" id="SignalP"/>
    </source>
</evidence>
<accession>A0A5A9NS13</accession>
<dbReference type="SMART" id="SM00409">
    <property type="entry name" value="IG"/>
    <property type="match status" value="4"/>
</dbReference>
<evidence type="ECO:0000313" key="4">
    <source>
        <dbReference type="EMBL" id="KAA0711855.1"/>
    </source>
</evidence>
<comment type="caution">
    <text evidence="4">The sequence shown here is derived from an EMBL/GenBank/DDBJ whole genome shotgun (WGS) entry which is preliminary data.</text>
</comment>
<organism evidence="4 5">
    <name type="scientific">Triplophysa tibetana</name>
    <dbReference type="NCBI Taxonomy" id="1572043"/>
    <lineage>
        <taxon>Eukaryota</taxon>
        <taxon>Metazoa</taxon>
        <taxon>Chordata</taxon>
        <taxon>Craniata</taxon>
        <taxon>Vertebrata</taxon>
        <taxon>Euteleostomi</taxon>
        <taxon>Actinopterygii</taxon>
        <taxon>Neopterygii</taxon>
        <taxon>Teleostei</taxon>
        <taxon>Ostariophysi</taxon>
        <taxon>Cypriniformes</taxon>
        <taxon>Nemacheilidae</taxon>
        <taxon>Triplophysa</taxon>
    </lineage>
</organism>
<evidence type="ECO:0000259" key="3">
    <source>
        <dbReference type="SMART" id="SM00409"/>
    </source>
</evidence>
<sequence>MKNIFIIVTLGCVVFGDTNEVKSVSVMEGDSVTLHISLTDIKQDEKIYWRFDPEDPDPKLLIAWIDEKKIHYEESGKGFIGRLDLNLQTGDLTIKNTRIKHDGLYKAEISRKTETSVMFNVTVKESPRDASPGTDEEKVLRTKGDLVTLHTGVQTQRGDLILWRFGDGGVLIAKHDKDNKGPIYYDRRSKDRLQVDNQTGSLTISNVTTSDSGLYKLKISSNSEQTSYKTFIVSVIVTTVKVEVLQADDLILTPDPKDIQTADEGEWIFADKEIIAKFDKKKNTFSTYDNVMDMRFKDKLNLISQTGSLTVRNIKTRHSGLYKLKIISGSVTSYIHYNVIVIARDKSVHLGCSVTLETGVTDIKTDDEILWTFGPEDTRIVRITGGTDEPSPYYYPHERFRDRLKMNNKTGDLTITNIRQGDIGVYEVQTYVNGQTRFKKFMINTADSERNRREVSPKVNRGNESPDVNSPLV</sequence>
<feature type="domain" description="Immunoglobulin" evidence="3">
    <location>
        <begin position="136"/>
        <end position="236"/>
    </location>
</feature>
<dbReference type="Proteomes" id="UP000324632">
    <property type="component" value="Chromosome 14"/>
</dbReference>
<evidence type="ECO:0000313" key="5">
    <source>
        <dbReference type="Proteomes" id="UP000324632"/>
    </source>
</evidence>
<dbReference type="PANTHER" id="PTHR21063">
    <property type="entry name" value="LFA-3"/>
    <property type="match status" value="1"/>
</dbReference>
<dbReference type="InterPro" id="IPR003599">
    <property type="entry name" value="Ig_sub"/>
</dbReference>
<dbReference type="PANTHER" id="PTHR21063:SF4">
    <property type="entry name" value="CD48 ANTIGEN-RELATED"/>
    <property type="match status" value="1"/>
</dbReference>
<dbReference type="Pfam" id="PF07686">
    <property type="entry name" value="V-set"/>
    <property type="match status" value="2"/>
</dbReference>
<reference evidence="4 5" key="1">
    <citation type="journal article" date="2019" name="Mol. Ecol. Resour.">
        <title>Chromosome-level genome assembly of Triplophysa tibetana, a fish adapted to the harsh high-altitude environment of the Tibetan Plateau.</title>
        <authorList>
            <person name="Yang X."/>
            <person name="Liu H."/>
            <person name="Ma Z."/>
            <person name="Zou Y."/>
            <person name="Zou M."/>
            <person name="Mao Y."/>
            <person name="Li X."/>
            <person name="Wang H."/>
            <person name="Chen T."/>
            <person name="Wang W."/>
            <person name="Yang R."/>
        </authorList>
    </citation>
    <scope>NUCLEOTIDE SEQUENCE [LARGE SCALE GENOMIC DNA]</scope>
    <source>
        <strain evidence="4">TTIB1903HZAU</strain>
        <tissue evidence="4">Muscle</tissue>
    </source>
</reference>
<feature type="region of interest" description="Disordered" evidence="1">
    <location>
        <begin position="449"/>
        <end position="473"/>
    </location>
</feature>
<evidence type="ECO:0000256" key="1">
    <source>
        <dbReference type="SAM" id="MobiDB-lite"/>
    </source>
</evidence>
<dbReference type="EMBL" id="SOYY01000014">
    <property type="protein sequence ID" value="KAA0711855.1"/>
    <property type="molecule type" value="Genomic_DNA"/>
</dbReference>
<keyword evidence="5" id="KW-1185">Reference proteome</keyword>
<dbReference type="InterPro" id="IPR036179">
    <property type="entry name" value="Ig-like_dom_sf"/>
</dbReference>
<dbReference type="Gene3D" id="2.60.40.10">
    <property type="entry name" value="Immunoglobulins"/>
    <property type="match status" value="4"/>
</dbReference>